<evidence type="ECO:0000256" key="1">
    <source>
        <dbReference type="SAM" id="MobiDB-lite"/>
    </source>
</evidence>
<sequence length="59" mass="6484">MPRDNQHQPNCRCLIPLSLHDKSITTPQYLLSGPQLGSRPEDSISLGSKVLPHHTSQGP</sequence>
<dbReference type="AlphaFoldDB" id="A0A2P2QF51"/>
<accession>A0A2P2QF51</accession>
<evidence type="ECO:0000313" key="2">
    <source>
        <dbReference type="EMBL" id="MBX65621.1"/>
    </source>
</evidence>
<dbReference type="EMBL" id="GGEC01085137">
    <property type="protein sequence ID" value="MBX65621.1"/>
    <property type="molecule type" value="Transcribed_RNA"/>
</dbReference>
<proteinExistence type="predicted"/>
<protein>
    <submittedName>
        <fullName evidence="2">Phytochrome B1</fullName>
    </submittedName>
</protein>
<reference evidence="2" key="1">
    <citation type="submission" date="2018-02" db="EMBL/GenBank/DDBJ databases">
        <title>Rhizophora mucronata_Transcriptome.</title>
        <authorList>
            <person name="Meera S.P."/>
            <person name="Sreeshan A."/>
            <person name="Augustine A."/>
        </authorList>
    </citation>
    <scope>NUCLEOTIDE SEQUENCE</scope>
    <source>
        <tissue evidence="2">Leaf</tissue>
    </source>
</reference>
<organism evidence="2">
    <name type="scientific">Rhizophora mucronata</name>
    <name type="common">Asiatic mangrove</name>
    <dbReference type="NCBI Taxonomy" id="61149"/>
    <lineage>
        <taxon>Eukaryota</taxon>
        <taxon>Viridiplantae</taxon>
        <taxon>Streptophyta</taxon>
        <taxon>Embryophyta</taxon>
        <taxon>Tracheophyta</taxon>
        <taxon>Spermatophyta</taxon>
        <taxon>Magnoliopsida</taxon>
        <taxon>eudicotyledons</taxon>
        <taxon>Gunneridae</taxon>
        <taxon>Pentapetalae</taxon>
        <taxon>rosids</taxon>
        <taxon>fabids</taxon>
        <taxon>Malpighiales</taxon>
        <taxon>Rhizophoraceae</taxon>
        <taxon>Rhizophora</taxon>
    </lineage>
</organism>
<name>A0A2P2QF51_RHIMU</name>
<feature type="region of interest" description="Disordered" evidence="1">
    <location>
        <begin position="30"/>
        <end position="59"/>
    </location>
</feature>